<dbReference type="EMBL" id="GFPF01003800">
    <property type="protein sequence ID" value="MAA14946.1"/>
    <property type="molecule type" value="Transcribed_RNA"/>
</dbReference>
<dbReference type="Gene3D" id="2.40.128.20">
    <property type="match status" value="1"/>
</dbReference>
<name>A0A224YB74_9ACAR</name>
<protein>
    <submittedName>
        <fullName evidence="2">Lipocalin</fullName>
    </submittedName>
</protein>
<evidence type="ECO:0000256" key="1">
    <source>
        <dbReference type="SAM" id="SignalP"/>
    </source>
</evidence>
<reference evidence="2" key="1">
    <citation type="journal article" date="2017" name="Parasit. Vectors">
        <title>Sialotranscriptomics of Rhipicephalus zambeziensis reveals intricate expression profiles of secretory proteins and suggests tight temporal transcriptional regulation during blood-feeding.</title>
        <authorList>
            <person name="de Castro M.H."/>
            <person name="de Klerk D."/>
            <person name="Pienaar R."/>
            <person name="Rees D.J.G."/>
            <person name="Mans B.J."/>
        </authorList>
    </citation>
    <scope>NUCLEOTIDE SEQUENCE</scope>
    <source>
        <tissue evidence="2">Salivary glands</tissue>
    </source>
</reference>
<keyword evidence="1" id="KW-0732">Signal</keyword>
<dbReference type="InterPro" id="IPR012674">
    <property type="entry name" value="Calycin"/>
</dbReference>
<organism evidence="2">
    <name type="scientific">Rhipicephalus zambeziensis</name>
    <dbReference type="NCBI Taxonomy" id="60191"/>
    <lineage>
        <taxon>Eukaryota</taxon>
        <taxon>Metazoa</taxon>
        <taxon>Ecdysozoa</taxon>
        <taxon>Arthropoda</taxon>
        <taxon>Chelicerata</taxon>
        <taxon>Arachnida</taxon>
        <taxon>Acari</taxon>
        <taxon>Parasitiformes</taxon>
        <taxon>Ixodida</taxon>
        <taxon>Ixodoidea</taxon>
        <taxon>Ixodidae</taxon>
        <taxon>Rhipicephalinae</taxon>
        <taxon>Rhipicephalus</taxon>
        <taxon>Rhipicephalus</taxon>
    </lineage>
</organism>
<proteinExistence type="predicted"/>
<dbReference type="SUPFAM" id="SSF50814">
    <property type="entry name" value="Lipocalins"/>
    <property type="match status" value="1"/>
</dbReference>
<dbReference type="AlphaFoldDB" id="A0A224YB74"/>
<feature type="chain" id="PRO_5012262606" evidence="1">
    <location>
        <begin position="21"/>
        <end position="264"/>
    </location>
</feature>
<feature type="signal peptide" evidence="1">
    <location>
        <begin position="1"/>
        <end position="20"/>
    </location>
</feature>
<accession>A0A224YB74</accession>
<sequence>MGCNILLLVVLLCGLPPVYITVFGYPGGCPEKQQRVPCNANGTSPEKTCPGVGVSCGNGDKVCGCAESLYRNNRFRCVKVEDCVERKYETSSFLREKETIYLVGLSKYPPYSTLPYRCMRLTLQYATRHESNRQLIYEVRKGHDKKDSNKVQERKDDDSNWEEKELWLVFWFQKDDNKILRFFIRGERSSTEMPGSVDVVHATHECLITGTRSKRNGKYDCTLWVKKSLVGRVPDDCEFIFKTHCDNAEIIMTYKDLNCFKTYE</sequence>
<evidence type="ECO:0000313" key="2">
    <source>
        <dbReference type="EMBL" id="MAA14946.1"/>
    </source>
</evidence>